<dbReference type="GO" id="GO:0022857">
    <property type="term" value="F:transmembrane transporter activity"/>
    <property type="evidence" value="ECO:0007669"/>
    <property type="project" value="InterPro"/>
</dbReference>
<keyword evidence="3 6" id="KW-0812">Transmembrane</keyword>
<feature type="transmembrane region" description="Helical" evidence="6">
    <location>
        <begin position="253"/>
        <end position="272"/>
    </location>
</feature>
<evidence type="ECO:0000313" key="7">
    <source>
        <dbReference type="EMBL" id="MBB3019143.1"/>
    </source>
</evidence>
<dbReference type="InterPro" id="IPR001851">
    <property type="entry name" value="ABC_transp_permease"/>
</dbReference>
<evidence type="ECO:0000256" key="3">
    <source>
        <dbReference type="ARBA" id="ARBA00022692"/>
    </source>
</evidence>
<evidence type="ECO:0000256" key="6">
    <source>
        <dbReference type="SAM" id="Phobius"/>
    </source>
</evidence>
<comment type="subcellular location">
    <subcellularLocation>
        <location evidence="1">Cell membrane</location>
        <topology evidence="1">Multi-pass membrane protein</topology>
    </subcellularLocation>
</comment>
<feature type="transmembrane region" description="Helical" evidence="6">
    <location>
        <begin position="28"/>
        <end position="48"/>
    </location>
</feature>
<sequence>MSDTVLPPAAVESRERPRRWGEGLSLRWRQHAGILGALALFFVLYLFYQVSHPRGLTGQILIQNANEVFALALVSMAQTVPVLMAGLDLSVGAVMTLVGCIASHLIDGSPGEIALGIAACITAGAACGFANGCVVVYGRIQPIIATLATSAIYMGIALILRPTPGGRVHEDLSWAVTSDLREFAATFDLFDDGEASWLQPFAWIPVPLILLALIILLIWVPFIRSVTGRTVYAIGSSESAAYMSGLPINRAKLAAFTLAGLFAGLGGLFLALQTSSGNADIPQAGAYTLNSIAAVVIGGTSLLGGTGSAVGSMIGAMVLRTISFNFRIFDVAPLLQPLFEGLVLLAAVSLGGLKLLRLKNKLEVFR</sequence>
<organism evidence="7 8">
    <name type="scientific">Microvirga lupini</name>
    <dbReference type="NCBI Taxonomy" id="420324"/>
    <lineage>
        <taxon>Bacteria</taxon>
        <taxon>Pseudomonadati</taxon>
        <taxon>Pseudomonadota</taxon>
        <taxon>Alphaproteobacteria</taxon>
        <taxon>Hyphomicrobiales</taxon>
        <taxon>Methylobacteriaceae</taxon>
        <taxon>Microvirga</taxon>
    </lineage>
</organism>
<name>A0A7W4VL00_9HYPH</name>
<dbReference type="AlphaFoldDB" id="A0A7W4VL00"/>
<accession>A0A7W4VL00</accession>
<dbReference type="Proteomes" id="UP000532010">
    <property type="component" value="Unassembled WGS sequence"/>
</dbReference>
<comment type="caution">
    <text evidence="7">The sequence shown here is derived from an EMBL/GenBank/DDBJ whole genome shotgun (WGS) entry which is preliminary data.</text>
</comment>
<feature type="transmembrane region" description="Helical" evidence="6">
    <location>
        <begin position="284"/>
        <end position="303"/>
    </location>
</feature>
<evidence type="ECO:0000256" key="5">
    <source>
        <dbReference type="ARBA" id="ARBA00023136"/>
    </source>
</evidence>
<evidence type="ECO:0000256" key="1">
    <source>
        <dbReference type="ARBA" id="ARBA00004651"/>
    </source>
</evidence>
<gene>
    <name evidence="7" type="ORF">FHR70_002197</name>
</gene>
<keyword evidence="2" id="KW-1003">Cell membrane</keyword>
<evidence type="ECO:0000256" key="2">
    <source>
        <dbReference type="ARBA" id="ARBA00022475"/>
    </source>
</evidence>
<keyword evidence="5 6" id="KW-0472">Membrane</keyword>
<keyword evidence="4 6" id="KW-1133">Transmembrane helix</keyword>
<keyword evidence="8" id="KW-1185">Reference proteome</keyword>
<dbReference type="PANTHER" id="PTHR32196">
    <property type="entry name" value="ABC TRANSPORTER PERMEASE PROTEIN YPHD-RELATED-RELATED"/>
    <property type="match status" value="1"/>
</dbReference>
<dbReference type="CDD" id="cd06579">
    <property type="entry name" value="TM_PBP1_transp_AraH_like"/>
    <property type="match status" value="1"/>
</dbReference>
<proteinExistence type="predicted"/>
<feature type="transmembrane region" description="Helical" evidence="6">
    <location>
        <begin position="68"/>
        <end position="87"/>
    </location>
</feature>
<dbReference type="GO" id="GO:0005886">
    <property type="term" value="C:plasma membrane"/>
    <property type="evidence" value="ECO:0007669"/>
    <property type="project" value="UniProtKB-SubCell"/>
</dbReference>
<dbReference type="EMBL" id="JACHWB010000002">
    <property type="protein sequence ID" value="MBB3019143.1"/>
    <property type="molecule type" value="Genomic_DNA"/>
</dbReference>
<feature type="transmembrane region" description="Helical" evidence="6">
    <location>
        <begin position="113"/>
        <end position="136"/>
    </location>
</feature>
<feature type="transmembrane region" description="Helical" evidence="6">
    <location>
        <begin position="201"/>
        <end position="220"/>
    </location>
</feature>
<dbReference type="RefSeq" id="WP_183449921.1">
    <property type="nucleotide sequence ID" value="NZ_JACHWB010000002.1"/>
</dbReference>
<feature type="transmembrane region" description="Helical" evidence="6">
    <location>
        <begin position="143"/>
        <end position="160"/>
    </location>
</feature>
<evidence type="ECO:0000313" key="8">
    <source>
        <dbReference type="Proteomes" id="UP000532010"/>
    </source>
</evidence>
<dbReference type="Pfam" id="PF02653">
    <property type="entry name" value="BPD_transp_2"/>
    <property type="match status" value="1"/>
</dbReference>
<evidence type="ECO:0000256" key="4">
    <source>
        <dbReference type="ARBA" id="ARBA00022989"/>
    </source>
</evidence>
<protein>
    <submittedName>
        <fullName evidence="7">Ribose transport system permease protein</fullName>
    </submittedName>
</protein>
<reference evidence="7 8" key="1">
    <citation type="submission" date="2020-08" db="EMBL/GenBank/DDBJ databases">
        <title>The Agave Microbiome: Exploring the role of microbial communities in plant adaptations to desert environments.</title>
        <authorList>
            <person name="Partida-Martinez L.P."/>
        </authorList>
    </citation>
    <scope>NUCLEOTIDE SEQUENCE [LARGE SCALE GENOMIC DNA]</scope>
    <source>
        <strain evidence="7 8">AT3.9</strain>
    </source>
</reference>